<accession>A0A7S4NUQ1</accession>
<evidence type="ECO:0000256" key="1">
    <source>
        <dbReference type="SAM" id="SignalP"/>
    </source>
</evidence>
<dbReference type="EMBL" id="HBKN01027456">
    <property type="protein sequence ID" value="CAE2310753.1"/>
    <property type="molecule type" value="Transcribed_RNA"/>
</dbReference>
<dbReference type="AlphaFoldDB" id="A0A7S4NUQ1"/>
<keyword evidence="1" id="KW-0732">Signal</keyword>
<sequence length="516" mass="57513">MTRSCSLSSCSLILLLVLDLSCCVPQPLSQTPSADEKVKHKDVCRTRDIEAIYAREGLAEFFRVHDNERRLHEERPWQRKSRRFLACKPMGGIGNYISGLMSCLAMAMATNRSLLLAKPPPTPPEKTTTYDVPVSQMFDFPVNMSLGIFGPVEDIPFLVDKDGNAQETADLQMIDIRSHDLLCINFSSVYHKPIVVMPAHLWLSAITMNKFHSPWFQEHYGVDRHGVVPFVQKVGPSFVRPKRELQALIDQLWGFLTKDVNLNNVIGLQVRVGMPIDTRAYNDRPPPGSAPEFVRCAYSYMSAPCKERPSAWIIAADQMQSKREIIVQIAINEGPVVAAANEEGLRNTLGIPADFFAHDGKLSPPAGTIKQLPFSEALAQLGFALLEFASGARALVLASSSPMSTISSMRAAVVEMFLLKLADLLVITENSTFWIPAVAFVPRRRWGDGEKEHRCKERGRSCCDDGVYIMTTTRRCYPLPTFEPTSDAGYRSRAMTRSPCYSDSVLDPSVTWLPPS</sequence>
<reference evidence="2" key="1">
    <citation type="submission" date="2021-01" db="EMBL/GenBank/DDBJ databases">
        <authorList>
            <person name="Corre E."/>
            <person name="Pelletier E."/>
            <person name="Niang G."/>
            <person name="Scheremetjew M."/>
            <person name="Finn R."/>
            <person name="Kale V."/>
            <person name="Holt S."/>
            <person name="Cochrane G."/>
            <person name="Meng A."/>
            <person name="Brown T."/>
            <person name="Cohen L."/>
        </authorList>
    </citation>
    <scope>NUCLEOTIDE SEQUENCE</scope>
    <source>
        <strain evidence="2">CCMP 2712</strain>
    </source>
</reference>
<evidence type="ECO:0000313" key="2">
    <source>
        <dbReference type="EMBL" id="CAE2310753.1"/>
    </source>
</evidence>
<feature type="signal peptide" evidence="1">
    <location>
        <begin position="1"/>
        <end position="23"/>
    </location>
</feature>
<protein>
    <submittedName>
        <fullName evidence="2">Uncharacterized protein</fullName>
    </submittedName>
</protein>
<feature type="chain" id="PRO_5031136096" evidence="1">
    <location>
        <begin position="24"/>
        <end position="516"/>
    </location>
</feature>
<proteinExistence type="predicted"/>
<name>A0A7S4NUQ1_GUITH</name>
<organism evidence="2">
    <name type="scientific">Guillardia theta</name>
    <name type="common">Cryptophyte</name>
    <name type="synonym">Cryptomonas phi</name>
    <dbReference type="NCBI Taxonomy" id="55529"/>
    <lineage>
        <taxon>Eukaryota</taxon>
        <taxon>Cryptophyceae</taxon>
        <taxon>Pyrenomonadales</taxon>
        <taxon>Geminigeraceae</taxon>
        <taxon>Guillardia</taxon>
    </lineage>
</organism>
<gene>
    <name evidence="2" type="ORF">GTHE00462_LOCUS21235</name>
</gene>